<gene>
    <name evidence="1" type="ORF">C1645_816317</name>
</gene>
<dbReference type="OrthoDB" id="2323207at2759"/>
<proteinExistence type="predicted"/>
<dbReference type="Proteomes" id="UP000265703">
    <property type="component" value="Unassembled WGS sequence"/>
</dbReference>
<keyword evidence="2" id="KW-1185">Reference proteome</keyword>
<reference evidence="1 2" key="1">
    <citation type="submission" date="2018-06" db="EMBL/GenBank/DDBJ databases">
        <title>Comparative genomics reveals the genomic features of Rhizophagus irregularis, R. cerebriforme, R. diaphanum and Gigaspora rosea, and their symbiotic lifestyle signature.</title>
        <authorList>
            <person name="Morin E."/>
            <person name="San Clemente H."/>
            <person name="Chen E.C.H."/>
            <person name="De La Providencia I."/>
            <person name="Hainaut M."/>
            <person name="Kuo A."/>
            <person name="Kohler A."/>
            <person name="Murat C."/>
            <person name="Tang N."/>
            <person name="Roy S."/>
            <person name="Loubradou J."/>
            <person name="Henrissat B."/>
            <person name="Grigoriev I.V."/>
            <person name="Corradi N."/>
            <person name="Roux C."/>
            <person name="Martin F.M."/>
        </authorList>
    </citation>
    <scope>NUCLEOTIDE SEQUENCE [LARGE SCALE GENOMIC DNA]</scope>
    <source>
        <strain evidence="1 2">DAOM 227022</strain>
    </source>
</reference>
<accession>A0A397TBY2</accession>
<dbReference type="AlphaFoldDB" id="A0A397TBY2"/>
<evidence type="ECO:0000313" key="2">
    <source>
        <dbReference type="Proteomes" id="UP000265703"/>
    </source>
</evidence>
<organism evidence="1 2">
    <name type="scientific">Glomus cerebriforme</name>
    <dbReference type="NCBI Taxonomy" id="658196"/>
    <lineage>
        <taxon>Eukaryota</taxon>
        <taxon>Fungi</taxon>
        <taxon>Fungi incertae sedis</taxon>
        <taxon>Mucoromycota</taxon>
        <taxon>Glomeromycotina</taxon>
        <taxon>Glomeromycetes</taxon>
        <taxon>Glomerales</taxon>
        <taxon>Glomeraceae</taxon>
        <taxon>Glomus</taxon>
    </lineage>
</organism>
<comment type="caution">
    <text evidence="1">The sequence shown here is derived from an EMBL/GenBank/DDBJ whole genome shotgun (WGS) entry which is preliminary data.</text>
</comment>
<sequence>MELNDDIIEQIKDFNHKELTKEQNLLIDKLILNKELKERYKKHGLCKECNQPNTSTIYKMFYW</sequence>
<feature type="non-terminal residue" evidence="1">
    <location>
        <position position="63"/>
    </location>
</feature>
<protein>
    <submittedName>
        <fullName evidence="1">Uncharacterized protein</fullName>
    </submittedName>
</protein>
<dbReference type="EMBL" id="QKYT01000056">
    <property type="protein sequence ID" value="RIA95728.1"/>
    <property type="molecule type" value="Genomic_DNA"/>
</dbReference>
<evidence type="ECO:0000313" key="1">
    <source>
        <dbReference type="EMBL" id="RIA95728.1"/>
    </source>
</evidence>
<name>A0A397TBY2_9GLOM</name>